<proteinExistence type="predicted"/>
<dbReference type="InterPro" id="IPR016187">
    <property type="entry name" value="CTDL_fold"/>
</dbReference>
<dbReference type="OMA" id="DEICETD"/>
<reference evidence="3" key="1">
    <citation type="submission" date="2025-08" db="UniProtKB">
        <authorList>
            <consortium name="Ensembl"/>
        </authorList>
    </citation>
    <scope>IDENTIFICATION</scope>
</reference>
<evidence type="ECO:0000256" key="1">
    <source>
        <dbReference type="ARBA" id="ARBA00023157"/>
    </source>
</evidence>
<dbReference type="PANTHER" id="PTHR45784">
    <property type="entry name" value="C-TYPE LECTIN DOMAIN FAMILY 20 MEMBER A-RELATED"/>
    <property type="match status" value="1"/>
</dbReference>
<evidence type="ECO:0000259" key="2">
    <source>
        <dbReference type="PROSITE" id="PS50041"/>
    </source>
</evidence>
<sequence length="262" mass="30854">NNCIFLPGLLSLTLCKPQEYILYKQLKTWEDAQNYCRTHHYDLATIQNNENWTKLLEAADEQRFYGFAWIGLFNDINGWRWSYNDESLVFESWGLAQPDNYGAGQECVIIYPNGAWDDFYCTIEKYFVCYDENTNTTEKMVLSKTQNTWTEAQEYCRRRYTDLASIRNQEDQAQITSLLNALASPVWIGLYRNTWKWSDQANVTSSTQLAIRRFTGWNKNCAGANNYYRVFDDTYCTNMHYFYCNTGRSGLNSCVHHLFVIY</sequence>
<dbReference type="Pfam" id="PF00059">
    <property type="entry name" value="Lectin_C"/>
    <property type="match status" value="2"/>
</dbReference>
<name>A0A8C1E0N7_CYPCA</name>
<keyword evidence="1" id="KW-1015">Disulfide bond</keyword>
<dbReference type="SUPFAM" id="SSF56436">
    <property type="entry name" value="C-type lectin-like"/>
    <property type="match status" value="2"/>
</dbReference>
<reference evidence="3" key="2">
    <citation type="submission" date="2025-09" db="UniProtKB">
        <authorList>
            <consortium name="Ensembl"/>
        </authorList>
    </citation>
    <scope>IDENTIFICATION</scope>
</reference>
<dbReference type="GeneTree" id="ENSGT00940000163911"/>
<dbReference type="Gene3D" id="3.10.100.10">
    <property type="entry name" value="Mannose-Binding Protein A, subunit A"/>
    <property type="match status" value="2"/>
</dbReference>
<dbReference type="InterPro" id="IPR018378">
    <property type="entry name" value="C-type_lectin_CS"/>
</dbReference>
<dbReference type="PANTHER" id="PTHR45784:SF3">
    <property type="entry name" value="C-TYPE LECTIN DOMAIN FAMILY 4 MEMBER K-LIKE-RELATED"/>
    <property type="match status" value="1"/>
</dbReference>
<dbReference type="Ensembl" id="ENSCCRT00000076116.2">
    <property type="protein sequence ID" value="ENSCCRP00000070280.2"/>
    <property type="gene ID" value="ENSCCRG00000037857.2"/>
</dbReference>
<organism evidence="3 4">
    <name type="scientific">Cyprinus carpio carpio</name>
    <dbReference type="NCBI Taxonomy" id="630221"/>
    <lineage>
        <taxon>Eukaryota</taxon>
        <taxon>Metazoa</taxon>
        <taxon>Chordata</taxon>
        <taxon>Craniata</taxon>
        <taxon>Vertebrata</taxon>
        <taxon>Euteleostomi</taxon>
        <taxon>Actinopterygii</taxon>
        <taxon>Neopterygii</taxon>
        <taxon>Teleostei</taxon>
        <taxon>Ostariophysi</taxon>
        <taxon>Cypriniformes</taxon>
        <taxon>Cyprinidae</taxon>
        <taxon>Cyprininae</taxon>
        <taxon>Cyprinus</taxon>
    </lineage>
</organism>
<dbReference type="InterPro" id="IPR001304">
    <property type="entry name" value="C-type_lectin-like"/>
</dbReference>
<accession>A0A8C1E0N7</accession>
<dbReference type="PROSITE" id="PS00615">
    <property type="entry name" value="C_TYPE_LECTIN_1"/>
    <property type="match status" value="1"/>
</dbReference>
<dbReference type="SMART" id="SM00034">
    <property type="entry name" value="CLECT"/>
    <property type="match status" value="2"/>
</dbReference>
<keyword evidence="4" id="KW-1185">Reference proteome</keyword>
<dbReference type="AlphaFoldDB" id="A0A8C1E0N7"/>
<evidence type="ECO:0000313" key="3">
    <source>
        <dbReference type="Ensembl" id="ENSCCRP00000070280.2"/>
    </source>
</evidence>
<feature type="domain" description="C-type lectin" evidence="2">
    <location>
        <begin position="142"/>
        <end position="245"/>
    </location>
</feature>
<dbReference type="PROSITE" id="PS50041">
    <property type="entry name" value="C_TYPE_LECTIN_2"/>
    <property type="match status" value="2"/>
</dbReference>
<protein>
    <recommendedName>
        <fullName evidence="2">C-type lectin domain-containing protein</fullName>
    </recommendedName>
</protein>
<feature type="domain" description="C-type lectin" evidence="2">
    <location>
        <begin position="20"/>
        <end position="130"/>
    </location>
</feature>
<dbReference type="Proteomes" id="UP001108240">
    <property type="component" value="Unplaced"/>
</dbReference>
<evidence type="ECO:0000313" key="4">
    <source>
        <dbReference type="Proteomes" id="UP001108240"/>
    </source>
</evidence>
<dbReference type="InterPro" id="IPR016186">
    <property type="entry name" value="C-type_lectin-like/link_sf"/>
</dbReference>